<dbReference type="GeneID" id="89934707"/>
<evidence type="ECO:0000313" key="1">
    <source>
        <dbReference type="EMBL" id="KAK4117885.1"/>
    </source>
</evidence>
<gene>
    <name evidence="1" type="ORF">N656DRAFT_68293</name>
</gene>
<protein>
    <submittedName>
        <fullName evidence="1">Uncharacterized protein</fullName>
    </submittedName>
</protein>
<accession>A0AAN6TNT5</accession>
<evidence type="ECO:0000313" key="2">
    <source>
        <dbReference type="Proteomes" id="UP001302812"/>
    </source>
</evidence>
<proteinExistence type="predicted"/>
<organism evidence="1 2">
    <name type="scientific">Canariomyces notabilis</name>
    <dbReference type="NCBI Taxonomy" id="2074819"/>
    <lineage>
        <taxon>Eukaryota</taxon>
        <taxon>Fungi</taxon>
        <taxon>Dikarya</taxon>
        <taxon>Ascomycota</taxon>
        <taxon>Pezizomycotina</taxon>
        <taxon>Sordariomycetes</taxon>
        <taxon>Sordariomycetidae</taxon>
        <taxon>Sordariales</taxon>
        <taxon>Chaetomiaceae</taxon>
        <taxon>Canariomyces</taxon>
    </lineage>
</organism>
<sequence length="109" mass="12035">MIRISPGASTSPLALGVIPSSHSGNKHYVDRCLDCPMIAGLFEGNTVRYVWYIMGEGVSGALSKQDSRRLLPSWTCTHSGVALIYITKIYDTWLLITGIIHDMDNVSHR</sequence>
<keyword evidence="2" id="KW-1185">Reference proteome</keyword>
<dbReference type="AlphaFoldDB" id="A0AAN6TNT5"/>
<reference evidence="1" key="1">
    <citation type="journal article" date="2023" name="Mol. Phylogenet. Evol.">
        <title>Genome-scale phylogeny and comparative genomics of the fungal order Sordariales.</title>
        <authorList>
            <person name="Hensen N."/>
            <person name="Bonometti L."/>
            <person name="Westerberg I."/>
            <person name="Brannstrom I.O."/>
            <person name="Guillou S."/>
            <person name="Cros-Aarteil S."/>
            <person name="Calhoun S."/>
            <person name="Haridas S."/>
            <person name="Kuo A."/>
            <person name="Mondo S."/>
            <person name="Pangilinan J."/>
            <person name="Riley R."/>
            <person name="LaButti K."/>
            <person name="Andreopoulos B."/>
            <person name="Lipzen A."/>
            <person name="Chen C."/>
            <person name="Yan M."/>
            <person name="Daum C."/>
            <person name="Ng V."/>
            <person name="Clum A."/>
            <person name="Steindorff A."/>
            <person name="Ohm R.A."/>
            <person name="Martin F."/>
            <person name="Silar P."/>
            <person name="Natvig D.O."/>
            <person name="Lalanne C."/>
            <person name="Gautier V."/>
            <person name="Ament-Velasquez S.L."/>
            <person name="Kruys A."/>
            <person name="Hutchinson M.I."/>
            <person name="Powell A.J."/>
            <person name="Barry K."/>
            <person name="Miller A.N."/>
            <person name="Grigoriev I.V."/>
            <person name="Debuchy R."/>
            <person name="Gladieux P."/>
            <person name="Hiltunen Thoren M."/>
            <person name="Johannesson H."/>
        </authorList>
    </citation>
    <scope>NUCLEOTIDE SEQUENCE</scope>
    <source>
        <strain evidence="1">CBS 508.74</strain>
    </source>
</reference>
<reference evidence="1" key="2">
    <citation type="submission" date="2023-05" db="EMBL/GenBank/DDBJ databases">
        <authorList>
            <consortium name="Lawrence Berkeley National Laboratory"/>
            <person name="Steindorff A."/>
            <person name="Hensen N."/>
            <person name="Bonometti L."/>
            <person name="Westerberg I."/>
            <person name="Brannstrom I.O."/>
            <person name="Guillou S."/>
            <person name="Cros-Aarteil S."/>
            <person name="Calhoun S."/>
            <person name="Haridas S."/>
            <person name="Kuo A."/>
            <person name="Mondo S."/>
            <person name="Pangilinan J."/>
            <person name="Riley R."/>
            <person name="Labutti K."/>
            <person name="Andreopoulos B."/>
            <person name="Lipzen A."/>
            <person name="Chen C."/>
            <person name="Yanf M."/>
            <person name="Daum C."/>
            <person name="Ng V."/>
            <person name="Clum A."/>
            <person name="Ohm R."/>
            <person name="Martin F."/>
            <person name="Silar P."/>
            <person name="Natvig D."/>
            <person name="Lalanne C."/>
            <person name="Gautier V."/>
            <person name="Ament-Velasquez S.L."/>
            <person name="Kruys A."/>
            <person name="Hutchinson M.I."/>
            <person name="Powell A.J."/>
            <person name="Barry K."/>
            <person name="Miller A.N."/>
            <person name="Grigoriev I.V."/>
            <person name="Debuchy R."/>
            <person name="Gladieux P."/>
            <person name="Thoren M.H."/>
            <person name="Johannesson H."/>
        </authorList>
    </citation>
    <scope>NUCLEOTIDE SEQUENCE</scope>
    <source>
        <strain evidence="1">CBS 508.74</strain>
    </source>
</reference>
<dbReference type="EMBL" id="MU853332">
    <property type="protein sequence ID" value="KAK4117885.1"/>
    <property type="molecule type" value="Genomic_DNA"/>
</dbReference>
<dbReference type="RefSeq" id="XP_064675455.1">
    <property type="nucleotide sequence ID" value="XM_064810582.1"/>
</dbReference>
<dbReference type="Proteomes" id="UP001302812">
    <property type="component" value="Unassembled WGS sequence"/>
</dbReference>
<comment type="caution">
    <text evidence="1">The sequence shown here is derived from an EMBL/GenBank/DDBJ whole genome shotgun (WGS) entry which is preliminary data.</text>
</comment>
<name>A0AAN6TNT5_9PEZI</name>